<dbReference type="Proteomes" id="UP000308768">
    <property type="component" value="Unassembled WGS sequence"/>
</dbReference>
<gene>
    <name evidence="3" type="ORF">B0A49_00255</name>
</gene>
<organism evidence="3 4">
    <name type="scientific">Cryomyces minteri</name>
    <dbReference type="NCBI Taxonomy" id="331657"/>
    <lineage>
        <taxon>Eukaryota</taxon>
        <taxon>Fungi</taxon>
        <taxon>Dikarya</taxon>
        <taxon>Ascomycota</taxon>
        <taxon>Pezizomycotina</taxon>
        <taxon>Dothideomycetes</taxon>
        <taxon>Dothideomycetes incertae sedis</taxon>
        <taxon>Cryomyces</taxon>
    </lineage>
</organism>
<dbReference type="InterPro" id="IPR036859">
    <property type="entry name" value="CAP-Gly_dom_sf"/>
</dbReference>
<dbReference type="PROSITE" id="PS50245">
    <property type="entry name" value="CAP_GLY_2"/>
    <property type="match status" value="1"/>
</dbReference>
<dbReference type="Gene3D" id="2.30.30.190">
    <property type="entry name" value="CAP Gly-rich-like domain"/>
    <property type="match status" value="1"/>
</dbReference>
<feature type="compositionally biased region" description="Polar residues" evidence="1">
    <location>
        <begin position="41"/>
        <end position="51"/>
    </location>
</feature>
<feature type="compositionally biased region" description="Basic residues" evidence="1">
    <location>
        <begin position="1"/>
        <end position="10"/>
    </location>
</feature>
<evidence type="ECO:0000313" key="4">
    <source>
        <dbReference type="Proteomes" id="UP000308768"/>
    </source>
</evidence>
<dbReference type="EMBL" id="NAJN01000027">
    <property type="protein sequence ID" value="TKA81348.1"/>
    <property type="molecule type" value="Genomic_DNA"/>
</dbReference>
<feature type="compositionally biased region" description="Polar residues" evidence="1">
    <location>
        <begin position="14"/>
        <end position="33"/>
    </location>
</feature>
<keyword evidence="4" id="KW-1185">Reference proteome</keyword>
<evidence type="ECO:0000259" key="2">
    <source>
        <dbReference type="PROSITE" id="PS50245"/>
    </source>
</evidence>
<dbReference type="InterPro" id="IPR000938">
    <property type="entry name" value="CAP-Gly_domain"/>
</dbReference>
<comment type="caution">
    <text evidence="3">The sequence shown here is derived from an EMBL/GenBank/DDBJ whole genome shotgun (WGS) entry which is preliminary data.</text>
</comment>
<dbReference type="STRING" id="331657.A0A4U0XZ98"/>
<sequence>MAHQTPRRLGRPSLNGNINTASSPNLNLSASTSKARKASWNALTGTATPVTPASRMTGEEQGLELGDNVDVPGDMHGIVKFIGSVKGKKGQFIGVELSREFAARGKNDGDVDG</sequence>
<feature type="domain" description="CAP-Gly" evidence="2">
    <location>
        <begin position="83"/>
        <end position="113"/>
    </location>
</feature>
<protein>
    <recommendedName>
        <fullName evidence="2">CAP-Gly domain-containing protein</fullName>
    </recommendedName>
</protein>
<dbReference type="AlphaFoldDB" id="A0A4U0XZ98"/>
<evidence type="ECO:0000256" key="1">
    <source>
        <dbReference type="SAM" id="MobiDB-lite"/>
    </source>
</evidence>
<dbReference type="Pfam" id="PF01302">
    <property type="entry name" value="CAP_GLY"/>
    <property type="match status" value="1"/>
</dbReference>
<proteinExistence type="predicted"/>
<reference evidence="3 4" key="1">
    <citation type="submission" date="2017-03" db="EMBL/GenBank/DDBJ databases">
        <title>Genomes of endolithic fungi from Antarctica.</title>
        <authorList>
            <person name="Coleine C."/>
            <person name="Masonjones S."/>
            <person name="Stajich J.E."/>
        </authorList>
    </citation>
    <scope>NUCLEOTIDE SEQUENCE [LARGE SCALE GENOMIC DNA]</scope>
    <source>
        <strain evidence="3 4">CCFEE 5187</strain>
    </source>
</reference>
<name>A0A4U0XZ98_9PEZI</name>
<dbReference type="OrthoDB" id="2130750at2759"/>
<dbReference type="SMART" id="SM01052">
    <property type="entry name" value="CAP_GLY"/>
    <property type="match status" value="1"/>
</dbReference>
<dbReference type="SUPFAM" id="SSF74924">
    <property type="entry name" value="Cap-Gly domain"/>
    <property type="match status" value="1"/>
</dbReference>
<accession>A0A4U0XZ98</accession>
<evidence type="ECO:0000313" key="3">
    <source>
        <dbReference type="EMBL" id="TKA81348.1"/>
    </source>
</evidence>
<feature type="region of interest" description="Disordered" evidence="1">
    <location>
        <begin position="1"/>
        <end position="56"/>
    </location>
</feature>